<dbReference type="EMBL" id="JACHMM010000001">
    <property type="protein sequence ID" value="MBB5791016.1"/>
    <property type="molecule type" value="Genomic_DNA"/>
</dbReference>
<gene>
    <name evidence="1" type="ORF">HD601_005591</name>
</gene>
<dbReference type="RefSeq" id="WP_184827463.1">
    <property type="nucleotide sequence ID" value="NZ_JACHMM010000001.1"/>
</dbReference>
<proteinExistence type="predicted"/>
<dbReference type="Proteomes" id="UP000542813">
    <property type="component" value="Unassembled WGS sequence"/>
</dbReference>
<organism evidence="1 2">
    <name type="scientific">Jiangella mangrovi</name>
    <dbReference type="NCBI Taxonomy" id="1524084"/>
    <lineage>
        <taxon>Bacteria</taxon>
        <taxon>Bacillati</taxon>
        <taxon>Actinomycetota</taxon>
        <taxon>Actinomycetes</taxon>
        <taxon>Jiangellales</taxon>
        <taxon>Jiangellaceae</taxon>
        <taxon>Jiangella</taxon>
    </lineage>
</organism>
<accession>A0A7W9GWK9</accession>
<evidence type="ECO:0000313" key="1">
    <source>
        <dbReference type="EMBL" id="MBB5791016.1"/>
    </source>
</evidence>
<protein>
    <submittedName>
        <fullName evidence="1">Uncharacterized protein</fullName>
    </submittedName>
</protein>
<reference evidence="1 2" key="1">
    <citation type="submission" date="2020-08" db="EMBL/GenBank/DDBJ databases">
        <title>Sequencing the genomes of 1000 actinobacteria strains.</title>
        <authorList>
            <person name="Klenk H.-P."/>
        </authorList>
    </citation>
    <scope>NUCLEOTIDE SEQUENCE [LARGE SCALE GENOMIC DNA]</scope>
    <source>
        <strain evidence="1 2">DSM 102122</strain>
    </source>
</reference>
<dbReference type="AlphaFoldDB" id="A0A7W9GWK9"/>
<evidence type="ECO:0000313" key="2">
    <source>
        <dbReference type="Proteomes" id="UP000542813"/>
    </source>
</evidence>
<comment type="caution">
    <text evidence="1">The sequence shown here is derived from an EMBL/GenBank/DDBJ whole genome shotgun (WGS) entry which is preliminary data.</text>
</comment>
<keyword evidence="2" id="KW-1185">Reference proteome</keyword>
<sequence>MRVSHTAVIERNGRFDTHFATEPYEAGWAGEARWFLRVASATGMWVVQTEISPDGHHWCPHGEAVRFDAPGLYTVGVTQFGGWLRLAAHPEQGEAHLHAQVYLTLKE</sequence>
<name>A0A7W9GWK9_9ACTN</name>